<reference evidence="2" key="1">
    <citation type="submission" date="2005-09" db="EMBL/GenBank/DDBJ databases">
        <authorList>
            <person name="Mural R.J."/>
            <person name="Li P.W."/>
            <person name="Adams M.D."/>
            <person name="Amanatides P.G."/>
            <person name="Baden-Tillson H."/>
            <person name="Barnstead M."/>
            <person name="Chin S.H."/>
            <person name="Dew I."/>
            <person name="Evans C.A."/>
            <person name="Ferriera S."/>
            <person name="Flanigan M."/>
            <person name="Fosler C."/>
            <person name="Glodek A."/>
            <person name="Gu Z."/>
            <person name="Holt R.A."/>
            <person name="Jennings D."/>
            <person name="Kraft C.L."/>
            <person name="Lu F."/>
            <person name="Nguyen T."/>
            <person name="Nusskern D.R."/>
            <person name="Pfannkoch C.M."/>
            <person name="Sitter C."/>
            <person name="Sutton G.G."/>
            <person name="Venter J.C."/>
            <person name="Wang Z."/>
            <person name="Woodage T."/>
            <person name="Zheng X.H."/>
            <person name="Zhong F."/>
        </authorList>
    </citation>
    <scope>NUCLEOTIDE SEQUENCE [LARGE SCALE GENOMIC DNA]</scope>
    <source>
        <strain>BN</strain>
        <strain evidence="2">Sprague-Dawley</strain>
    </source>
</reference>
<dbReference type="AlphaFoldDB" id="A6IZV1"/>
<proteinExistence type="predicted"/>
<sequence>MCMLGTTMQCSLLVSELMKTRGTLNSCRLSHIHIKLVIFKNQKRGWRDGSVVKSTRLLFQRS</sequence>
<accession>A6IZV1</accession>
<dbReference type="EMBL" id="CH473972">
    <property type="protein sequence ID" value="EDL92779.1"/>
    <property type="molecule type" value="Genomic_DNA"/>
</dbReference>
<dbReference type="Proteomes" id="UP000234681">
    <property type="component" value="Chromosome 19"/>
</dbReference>
<evidence type="ECO:0000313" key="2">
    <source>
        <dbReference type="Proteomes" id="UP000234681"/>
    </source>
</evidence>
<name>A6IZV1_RAT</name>
<protein>
    <submittedName>
        <fullName evidence="1">RCG63223</fullName>
    </submittedName>
</protein>
<evidence type="ECO:0000313" key="1">
    <source>
        <dbReference type="EMBL" id="EDL92779.1"/>
    </source>
</evidence>
<organism evidence="1 2">
    <name type="scientific">Rattus norvegicus</name>
    <name type="common">Rat</name>
    <dbReference type="NCBI Taxonomy" id="10116"/>
    <lineage>
        <taxon>Eukaryota</taxon>
        <taxon>Metazoa</taxon>
        <taxon>Chordata</taxon>
        <taxon>Craniata</taxon>
        <taxon>Vertebrata</taxon>
        <taxon>Euteleostomi</taxon>
        <taxon>Mammalia</taxon>
        <taxon>Eutheria</taxon>
        <taxon>Euarchontoglires</taxon>
        <taxon>Glires</taxon>
        <taxon>Rodentia</taxon>
        <taxon>Myomorpha</taxon>
        <taxon>Muroidea</taxon>
        <taxon>Muridae</taxon>
        <taxon>Murinae</taxon>
        <taxon>Rattus</taxon>
    </lineage>
</organism>
<gene>
    <name evidence="1" type="ORF">rCG_63223</name>
</gene>